<dbReference type="InterPro" id="IPR000719">
    <property type="entry name" value="Prot_kinase_dom"/>
</dbReference>
<dbReference type="SMART" id="SM00220">
    <property type="entry name" value="S_TKc"/>
    <property type="match status" value="1"/>
</dbReference>
<evidence type="ECO:0000259" key="2">
    <source>
        <dbReference type="PROSITE" id="PS50011"/>
    </source>
</evidence>
<sequence length="415" mass="48841">MIYHEEEEEELIAGEFQILDKISKGGFGDVRSCQSIKTQKKYAIKIEPCEIKNSNLCSHLKREYHMYKVLHGAIGFPNIYCFMTKLPSKKPNHYYAFPKRSYSYLVHELLGPSLESLFAFCHHRFSLKTVLMIADQVLCRLEYIHNKGFVHRDIKPDNFLIGTENNSNVIYMIDLGLSSDIPVQKELIRDPMKLDQEFVGTSRFATISAHLGYEQSQKDDLESLSYSFVYFLKGKLPWQGINISDKNLKCHLISQKKQSIPHNAVFEGLPSEFYIFFQLVHNLGFKEKPKYSQYREMFRKLMIKKGYIYDYQYDWVILQNKNTEVQQRMAENDNTEIFKIHSETDFNRNLRNSSRRICYENVRTIEINDLNTNNNAHNVNIQVDNRLTKNPKFPSWMLNFNQNISNSKHKTVSLF</sequence>
<dbReference type="SUPFAM" id="SSF56112">
    <property type="entry name" value="Protein kinase-like (PK-like)"/>
    <property type="match status" value="1"/>
</dbReference>
<accession>A0ABR2ICP6</accession>
<evidence type="ECO:0000313" key="4">
    <source>
        <dbReference type="Proteomes" id="UP001470230"/>
    </source>
</evidence>
<protein>
    <recommendedName>
        <fullName evidence="1">non-specific serine/threonine protein kinase</fullName>
        <ecNumber evidence="1">2.7.11.1</ecNumber>
    </recommendedName>
</protein>
<dbReference type="InterPro" id="IPR050235">
    <property type="entry name" value="CK1_Ser-Thr_kinase"/>
</dbReference>
<feature type="domain" description="Protein kinase" evidence="2">
    <location>
        <begin position="16"/>
        <end position="302"/>
    </location>
</feature>
<keyword evidence="4" id="KW-1185">Reference proteome</keyword>
<dbReference type="CDD" id="cd14016">
    <property type="entry name" value="STKc_CK1"/>
    <property type="match status" value="1"/>
</dbReference>
<comment type="caution">
    <text evidence="3">The sequence shown here is derived from an EMBL/GenBank/DDBJ whole genome shotgun (WGS) entry which is preliminary data.</text>
</comment>
<dbReference type="Pfam" id="PF00069">
    <property type="entry name" value="Pkinase"/>
    <property type="match status" value="1"/>
</dbReference>
<dbReference type="InterPro" id="IPR011009">
    <property type="entry name" value="Kinase-like_dom_sf"/>
</dbReference>
<name>A0ABR2ICP6_9EUKA</name>
<dbReference type="Proteomes" id="UP001470230">
    <property type="component" value="Unassembled WGS sequence"/>
</dbReference>
<dbReference type="PANTHER" id="PTHR11909">
    <property type="entry name" value="CASEIN KINASE-RELATED"/>
    <property type="match status" value="1"/>
</dbReference>
<evidence type="ECO:0000256" key="1">
    <source>
        <dbReference type="ARBA" id="ARBA00012513"/>
    </source>
</evidence>
<dbReference type="EC" id="2.7.11.1" evidence="1"/>
<dbReference type="PROSITE" id="PS00108">
    <property type="entry name" value="PROTEIN_KINASE_ST"/>
    <property type="match status" value="1"/>
</dbReference>
<proteinExistence type="predicted"/>
<gene>
    <name evidence="3" type="ORF">M9Y10_012286</name>
</gene>
<reference evidence="3 4" key="1">
    <citation type="submission" date="2024-04" db="EMBL/GenBank/DDBJ databases">
        <title>Tritrichomonas musculus Genome.</title>
        <authorList>
            <person name="Alves-Ferreira E."/>
            <person name="Grigg M."/>
            <person name="Lorenzi H."/>
            <person name="Galac M."/>
        </authorList>
    </citation>
    <scope>NUCLEOTIDE SEQUENCE [LARGE SCALE GENOMIC DNA]</scope>
    <source>
        <strain evidence="3 4">EAF2021</strain>
    </source>
</reference>
<dbReference type="EMBL" id="JAPFFF010000018">
    <property type="protein sequence ID" value="KAK8860621.1"/>
    <property type="molecule type" value="Genomic_DNA"/>
</dbReference>
<dbReference type="InterPro" id="IPR008271">
    <property type="entry name" value="Ser/Thr_kinase_AS"/>
</dbReference>
<organism evidence="3 4">
    <name type="scientific">Tritrichomonas musculus</name>
    <dbReference type="NCBI Taxonomy" id="1915356"/>
    <lineage>
        <taxon>Eukaryota</taxon>
        <taxon>Metamonada</taxon>
        <taxon>Parabasalia</taxon>
        <taxon>Tritrichomonadida</taxon>
        <taxon>Tritrichomonadidae</taxon>
        <taxon>Tritrichomonas</taxon>
    </lineage>
</organism>
<dbReference type="Gene3D" id="1.10.510.10">
    <property type="entry name" value="Transferase(Phosphotransferase) domain 1"/>
    <property type="match status" value="1"/>
</dbReference>
<dbReference type="PROSITE" id="PS50011">
    <property type="entry name" value="PROTEIN_KINASE_DOM"/>
    <property type="match status" value="1"/>
</dbReference>
<evidence type="ECO:0000313" key="3">
    <source>
        <dbReference type="EMBL" id="KAK8860621.1"/>
    </source>
</evidence>